<dbReference type="Proteomes" id="UP000054740">
    <property type="component" value="Unassembled WGS sequence"/>
</dbReference>
<gene>
    <name evidence="1" type="ORF">AWB70_05341</name>
</gene>
<proteinExistence type="predicted"/>
<dbReference type="AlphaFoldDB" id="A0A158ISA9"/>
<name>A0A158ISA9_CABCO</name>
<dbReference type="EMBL" id="FCNY02000016">
    <property type="protein sequence ID" value="SAL59457.1"/>
    <property type="molecule type" value="Genomic_DNA"/>
</dbReference>
<protein>
    <submittedName>
        <fullName evidence="1">Uncharacterized protein</fullName>
    </submittedName>
</protein>
<accession>A0A158ISA9</accession>
<organism evidence="1 2">
    <name type="scientific">Caballeronia cordobensis</name>
    <name type="common">Burkholderia cordobensis</name>
    <dbReference type="NCBI Taxonomy" id="1353886"/>
    <lineage>
        <taxon>Bacteria</taxon>
        <taxon>Pseudomonadati</taxon>
        <taxon>Pseudomonadota</taxon>
        <taxon>Betaproteobacteria</taxon>
        <taxon>Burkholderiales</taxon>
        <taxon>Burkholderiaceae</taxon>
        <taxon>Caballeronia</taxon>
    </lineage>
</organism>
<evidence type="ECO:0000313" key="2">
    <source>
        <dbReference type="Proteomes" id="UP000054740"/>
    </source>
</evidence>
<sequence length="81" mass="9456">MIDVVAQDDLVPVLRLDHIQVDASLLAQHLHICQISLLVLEAKRVLQIIRPQPDADQMCRNAVRKQDAFDYLWRCLMLIYF</sequence>
<reference evidence="2" key="1">
    <citation type="submission" date="2016-01" db="EMBL/GenBank/DDBJ databases">
        <authorList>
            <person name="Peeters C."/>
        </authorList>
    </citation>
    <scope>NUCLEOTIDE SEQUENCE [LARGE SCALE GENOMIC DNA]</scope>
</reference>
<evidence type="ECO:0000313" key="1">
    <source>
        <dbReference type="EMBL" id="SAL59457.1"/>
    </source>
</evidence>
<keyword evidence="2" id="KW-1185">Reference proteome</keyword>